<evidence type="ECO:0000313" key="1">
    <source>
        <dbReference type="EMBL" id="MQY12470.1"/>
    </source>
</evidence>
<dbReference type="RefSeq" id="WP_153452082.1">
    <property type="nucleotide sequence ID" value="NZ_WEGJ01000007.1"/>
</dbReference>
<keyword evidence="2" id="KW-1185">Reference proteome</keyword>
<organism evidence="1 2">
    <name type="scientific">Streptomyces smaragdinus</name>
    <dbReference type="NCBI Taxonomy" id="2585196"/>
    <lineage>
        <taxon>Bacteria</taxon>
        <taxon>Bacillati</taxon>
        <taxon>Actinomycetota</taxon>
        <taxon>Actinomycetes</taxon>
        <taxon>Kitasatosporales</taxon>
        <taxon>Streptomycetaceae</taxon>
        <taxon>Streptomyces</taxon>
    </lineage>
</organism>
<accession>A0A7K0CG60</accession>
<dbReference type="Proteomes" id="UP000466345">
    <property type="component" value="Unassembled WGS sequence"/>
</dbReference>
<dbReference type="OrthoDB" id="4303187at2"/>
<name>A0A7K0CG60_9ACTN</name>
<dbReference type="EMBL" id="WEGJ01000007">
    <property type="protein sequence ID" value="MQY12470.1"/>
    <property type="molecule type" value="Genomic_DNA"/>
</dbReference>
<evidence type="ECO:0000313" key="2">
    <source>
        <dbReference type="Proteomes" id="UP000466345"/>
    </source>
</evidence>
<comment type="caution">
    <text evidence="1">The sequence shown here is derived from an EMBL/GenBank/DDBJ whole genome shotgun (WGS) entry which is preliminary data.</text>
</comment>
<reference evidence="1 2" key="1">
    <citation type="submission" date="2019-10" db="EMBL/GenBank/DDBJ databases">
        <title>Streptomyces smaragdinus sp. nov. and Streptomyces fabii sp. nov., isolated from the gut of fungus growing-termite Macrotermes natalensis.</title>
        <authorList>
            <person name="Schwitalla J."/>
            <person name="Benndorf R."/>
            <person name="Martin K."/>
            <person name="De Beer W."/>
            <person name="Kaster A.-K."/>
            <person name="Vollmers J."/>
            <person name="Poulsen M."/>
            <person name="Beemelmanns C."/>
        </authorList>
    </citation>
    <scope>NUCLEOTIDE SEQUENCE [LARGE SCALE GENOMIC DNA]</scope>
    <source>
        <strain evidence="1 2">RB5</strain>
    </source>
</reference>
<gene>
    <name evidence="1" type="ORF">SRB5_26040</name>
</gene>
<protein>
    <submittedName>
        <fullName evidence="1">Uncharacterized protein</fullName>
    </submittedName>
</protein>
<sequence length="188" mass="21914">MSELDEHSWAEAVGMYGPRRTVRVRDRENSHWVNDVPSLLRGRIYDNRGWKSIDFLGRDFEREKDPYYPFAEIPNTSEKTELFTARMTEIARPSARKFLVALATPWLNAPETPDFTEKRGEWENRADIILSRFPGNSRFYANTGSDSANIDYYQRVASWNGISHYDCDQGLFLVSTTEIGMIWSFRNL</sequence>
<dbReference type="AlphaFoldDB" id="A0A7K0CG60"/>
<proteinExistence type="predicted"/>